<dbReference type="Pfam" id="PF11236">
    <property type="entry name" value="DUF3037"/>
    <property type="match status" value="1"/>
</dbReference>
<keyword evidence="2" id="KW-1185">Reference proteome</keyword>
<organism evidence="1 2">
    <name type="scientific">Halomonas mongoliensis</name>
    <dbReference type="NCBI Taxonomy" id="321265"/>
    <lineage>
        <taxon>Bacteria</taxon>
        <taxon>Pseudomonadati</taxon>
        <taxon>Pseudomonadota</taxon>
        <taxon>Gammaproteobacteria</taxon>
        <taxon>Oceanospirillales</taxon>
        <taxon>Halomonadaceae</taxon>
        <taxon>Halomonas</taxon>
    </lineage>
</organism>
<dbReference type="Proteomes" id="UP001252270">
    <property type="component" value="Unassembled WGS sequence"/>
</dbReference>
<reference evidence="1 2" key="1">
    <citation type="submission" date="2023-04" db="EMBL/GenBank/DDBJ databases">
        <title>A long-awaited taxogenomic arrangement of the family Halomonadaceae.</title>
        <authorList>
            <person name="De La Haba R."/>
            <person name="Chuvochina M."/>
            <person name="Wittouck S."/>
            <person name="Arahal D.R."/>
            <person name="Sanchez-Porro C."/>
            <person name="Hugenholtz P."/>
            <person name="Ventosa A."/>
        </authorList>
    </citation>
    <scope>NUCLEOTIDE SEQUENCE [LARGE SCALE GENOMIC DNA]</scope>
    <source>
        <strain evidence="1 2">DSM 17332</strain>
    </source>
</reference>
<comment type="caution">
    <text evidence="1">The sequence shown here is derived from an EMBL/GenBank/DDBJ whole genome shotgun (WGS) entry which is preliminary data.</text>
</comment>
<accession>A0ABU1GMM5</accession>
<evidence type="ECO:0000313" key="1">
    <source>
        <dbReference type="EMBL" id="MDR5893268.1"/>
    </source>
</evidence>
<dbReference type="EMBL" id="JARWAL010000009">
    <property type="protein sequence ID" value="MDR5893268.1"/>
    <property type="molecule type" value="Genomic_DNA"/>
</dbReference>
<proteinExistence type="predicted"/>
<sequence>MIVRFMPYVETGEFANVGVVMISPRDRYFGFKLETRRYARLTSFFKDLEGRLYRSAIYAVKQELERVHALLKDTGFDQRYKHNDETFAKQLFTELTRPRETMLRFSEPRVVLAEEPVKKLDELFGYYVEHSFATKQYRETVLESQLRRLLYQEKLGERFTPEKLGDDEYHVSFPFVEKQQTEVMCAIKPLNLGQQDSSHIVEHGGKWQFRINELKRRHRLPRRVLFAVEGPDDDSQRGEAYHHAVALLQQTGVSVLPMANKDAVLEFAKAE</sequence>
<evidence type="ECO:0000313" key="2">
    <source>
        <dbReference type="Proteomes" id="UP001252270"/>
    </source>
</evidence>
<protein>
    <submittedName>
        <fullName evidence="1">DUF3037 domain-containing protein</fullName>
    </submittedName>
</protein>
<name>A0ABU1GMM5_9GAMM</name>
<dbReference type="RefSeq" id="WP_309636890.1">
    <property type="nucleotide sequence ID" value="NZ_JARWAL010000009.1"/>
</dbReference>
<dbReference type="InterPro" id="IPR021398">
    <property type="entry name" value="DUF3037"/>
</dbReference>
<gene>
    <name evidence="1" type="ORF">QC820_10630</name>
</gene>